<reference evidence="1 2" key="1">
    <citation type="submission" date="2020-03" db="EMBL/GenBank/DDBJ databases">
        <title>Sequencing the genomes of 1000 actinobacteria strains.</title>
        <authorList>
            <person name="Klenk H.-P."/>
        </authorList>
    </citation>
    <scope>NUCLEOTIDE SEQUENCE [LARGE SCALE GENOMIC DNA]</scope>
    <source>
        <strain evidence="1 2">DSM 45685</strain>
    </source>
</reference>
<dbReference type="RefSeq" id="WP_167168171.1">
    <property type="nucleotide sequence ID" value="NZ_JAAOYM010000001.1"/>
</dbReference>
<dbReference type="PANTHER" id="PTHR33361:SF2">
    <property type="entry name" value="DUF885 DOMAIN-CONTAINING PROTEIN"/>
    <property type="match status" value="1"/>
</dbReference>
<dbReference type="Pfam" id="PF05960">
    <property type="entry name" value="DUF885"/>
    <property type="match status" value="1"/>
</dbReference>
<dbReference type="EMBL" id="JAAOYM010000001">
    <property type="protein sequence ID" value="NIJ11192.1"/>
    <property type="molecule type" value="Genomic_DNA"/>
</dbReference>
<protein>
    <submittedName>
        <fullName evidence="1">Uncharacterized protein (DUF885 family)</fullName>
    </submittedName>
</protein>
<dbReference type="AlphaFoldDB" id="A0A7X5UND6"/>
<proteinExistence type="predicted"/>
<gene>
    <name evidence="1" type="ORF">FHU38_001536</name>
</gene>
<comment type="caution">
    <text evidence="1">The sequence shown here is derived from an EMBL/GenBank/DDBJ whole genome shotgun (WGS) entry which is preliminary data.</text>
</comment>
<dbReference type="Proteomes" id="UP000545493">
    <property type="component" value="Unassembled WGS sequence"/>
</dbReference>
<evidence type="ECO:0000313" key="1">
    <source>
        <dbReference type="EMBL" id="NIJ11192.1"/>
    </source>
</evidence>
<accession>A0A7X5UND6</accession>
<keyword evidence="2" id="KW-1185">Reference proteome</keyword>
<organism evidence="1 2">
    <name type="scientific">Saccharomonospora amisosensis</name>
    <dbReference type="NCBI Taxonomy" id="1128677"/>
    <lineage>
        <taxon>Bacteria</taxon>
        <taxon>Bacillati</taxon>
        <taxon>Actinomycetota</taxon>
        <taxon>Actinomycetes</taxon>
        <taxon>Pseudonocardiales</taxon>
        <taxon>Pseudonocardiaceae</taxon>
        <taxon>Saccharomonospora</taxon>
    </lineage>
</organism>
<dbReference type="PANTHER" id="PTHR33361">
    <property type="entry name" value="GLR0591 PROTEIN"/>
    <property type="match status" value="1"/>
</dbReference>
<sequence length="557" mass="62262">MHVHQICDAYVDDFAAAHPVAATTIGVSGYDDQLTDYSPEGHAARATLARRALREIEAAQPVDETERVAKAVFTERVGLELEIHEAGLDVAALNVVESPVQAIRMVFDLMPTRTQEDWERVAARMAKVPAALDGVRASLLTAAEAGRAPALRQISKVAEQAELWAGMSGGTGFFDQLAQSADAVDGVSTTLRERLRHSARAAQESYAELAGFLRAELAPQAPTRDAVGEETYRLWSRYFIGSELDLREAYEWGWEEFSRIEREAAKVADRIRPGASMAEAARALDEDERYRVHGQARLREWMQRLSDEAVTALRGKHFDIPDALTALECRIAPPGGGVGAYYTVPSEDFSRPGRMWWSLPADKTDFSTWREVTTVYHEGVPGHHLQLGTSVHERTLNRYQRLLGFTSGHGEGWALYAERLMRDLGFLDDDGDLLGMLDAHLFRAARVVVDIGMHLELEIPRGTGFHEGQRWTPQLGLEFMLTRTITDPDHVYDEIDRYLGWPGQAPAYKLGERLWLAARDDVRRRQGEAFDLKEFHSRALRMGGMGLDTLREQLAAL</sequence>
<evidence type="ECO:0000313" key="2">
    <source>
        <dbReference type="Proteomes" id="UP000545493"/>
    </source>
</evidence>
<dbReference type="InterPro" id="IPR010281">
    <property type="entry name" value="DUF885"/>
</dbReference>
<name>A0A7X5UND6_9PSEU</name>